<keyword evidence="7 11" id="KW-0694">RNA-binding</keyword>
<reference evidence="13" key="1">
    <citation type="submission" date="2023-01" db="EMBL/GenBank/DDBJ databases">
        <title>Metagenome sequencing of chrysophaentin producing Chrysophaeum taylorii.</title>
        <authorList>
            <person name="Davison J."/>
            <person name="Bewley C."/>
        </authorList>
    </citation>
    <scope>NUCLEOTIDE SEQUENCE</scope>
    <source>
        <strain evidence="13">NIES-1699</strain>
    </source>
</reference>
<evidence type="ECO:0000256" key="2">
    <source>
        <dbReference type="ARBA" id="ARBA00022722"/>
    </source>
</evidence>
<dbReference type="InterPro" id="IPR036390">
    <property type="entry name" value="WH_DNA-bd_sf"/>
</dbReference>
<dbReference type="Gene3D" id="1.10.10.10">
    <property type="entry name" value="Winged helix-like DNA-binding domain superfamily/Winged helix DNA-binding domain"/>
    <property type="match status" value="1"/>
</dbReference>
<evidence type="ECO:0000256" key="5">
    <source>
        <dbReference type="ARBA" id="ARBA00022839"/>
    </source>
</evidence>
<dbReference type="GO" id="GO:0046872">
    <property type="term" value="F:metal ion binding"/>
    <property type="evidence" value="ECO:0007669"/>
    <property type="project" value="UniProtKB-KW"/>
</dbReference>
<evidence type="ECO:0000256" key="11">
    <source>
        <dbReference type="PROSITE-ProRule" id="PRU00332"/>
    </source>
</evidence>
<evidence type="ECO:0000313" key="14">
    <source>
        <dbReference type="Proteomes" id="UP001230188"/>
    </source>
</evidence>
<organism evidence="13 14">
    <name type="scientific">Chrysophaeum taylorii</name>
    <dbReference type="NCBI Taxonomy" id="2483200"/>
    <lineage>
        <taxon>Eukaryota</taxon>
        <taxon>Sar</taxon>
        <taxon>Stramenopiles</taxon>
        <taxon>Ochrophyta</taxon>
        <taxon>Pelagophyceae</taxon>
        <taxon>Pelagomonadales</taxon>
        <taxon>Pelagomonadaceae</taxon>
        <taxon>Chrysophaeum</taxon>
    </lineage>
</organism>
<evidence type="ECO:0000256" key="10">
    <source>
        <dbReference type="ARBA" id="ARBA00042761"/>
    </source>
</evidence>
<dbReference type="Pfam" id="PF05383">
    <property type="entry name" value="La"/>
    <property type="match status" value="1"/>
</dbReference>
<evidence type="ECO:0000256" key="6">
    <source>
        <dbReference type="ARBA" id="ARBA00022842"/>
    </source>
</evidence>
<evidence type="ECO:0000259" key="12">
    <source>
        <dbReference type="PROSITE" id="PS50961"/>
    </source>
</evidence>
<keyword evidence="2" id="KW-0540">Nuclease</keyword>
<dbReference type="Proteomes" id="UP001230188">
    <property type="component" value="Unassembled WGS sequence"/>
</dbReference>
<sequence length="385" mass="42856">MFASARRWISNQVERKLRKMGRLHPAAKAKRILSYCDFWFSRANLVDDFFLLRELAQHDGWCRVATLATFPRLKHWGTVEVIEAAFRSPGAERYEFRDGKVRHRKFSRVHAPGPLSREPDWAELATLDDLRAANDAVGRSRNVSDRAALVESIRAGYAANPFAFLGVLEAARALASDKQPENNKKKDYSHLPLFEHAAEIRVARKPGQVQRLANDLSTHSVFGFDVELASLDVDLRMLPAMVQLATPSLVGIFWLDKLEHHGAAALAPDQPLGALLADPARLKVGVSASADVESLRKLAPRVQVNNVVDLPGPLADRCALLLERHLPKRKFRGPKNSKRAKLSHWRAPSLTPEMRAYAADDAAASLALWTHTQNLSSRAAGTLCR</sequence>
<dbReference type="InterPro" id="IPR002562">
    <property type="entry name" value="3'-5'_exonuclease_dom"/>
</dbReference>
<evidence type="ECO:0000256" key="7">
    <source>
        <dbReference type="ARBA" id="ARBA00022884"/>
    </source>
</evidence>
<evidence type="ECO:0000313" key="13">
    <source>
        <dbReference type="EMBL" id="KAJ8599931.1"/>
    </source>
</evidence>
<evidence type="ECO:0000256" key="9">
    <source>
        <dbReference type="ARBA" id="ARBA00040531"/>
    </source>
</evidence>
<proteinExistence type="predicted"/>
<dbReference type="InterPro" id="IPR036397">
    <property type="entry name" value="RNaseH_sf"/>
</dbReference>
<dbReference type="GO" id="GO:0005634">
    <property type="term" value="C:nucleus"/>
    <property type="evidence" value="ECO:0007669"/>
    <property type="project" value="UniProtKB-SubCell"/>
</dbReference>
<feature type="domain" description="HTH La-type RNA-binding" evidence="12">
    <location>
        <begin position="22"/>
        <end position="113"/>
    </location>
</feature>
<comment type="subcellular location">
    <subcellularLocation>
        <location evidence="1">Nucleus</location>
    </subcellularLocation>
</comment>
<name>A0AAD7U834_9STRA</name>
<dbReference type="InterPro" id="IPR036388">
    <property type="entry name" value="WH-like_DNA-bd_sf"/>
</dbReference>
<dbReference type="EMBL" id="JAQMWT010000533">
    <property type="protein sequence ID" value="KAJ8599931.1"/>
    <property type="molecule type" value="Genomic_DNA"/>
</dbReference>
<dbReference type="GO" id="GO:0006139">
    <property type="term" value="P:nucleobase-containing compound metabolic process"/>
    <property type="evidence" value="ECO:0007669"/>
    <property type="project" value="InterPro"/>
</dbReference>
<dbReference type="Gene3D" id="3.30.420.10">
    <property type="entry name" value="Ribonuclease H-like superfamily/Ribonuclease H"/>
    <property type="match status" value="1"/>
</dbReference>
<keyword evidence="6" id="KW-0460">Magnesium</keyword>
<dbReference type="SUPFAM" id="SSF53098">
    <property type="entry name" value="Ribonuclease H-like"/>
    <property type="match status" value="1"/>
</dbReference>
<dbReference type="InterPro" id="IPR051132">
    <property type="entry name" value="3-5_Exonuclease_domain"/>
</dbReference>
<dbReference type="InterPro" id="IPR012337">
    <property type="entry name" value="RNaseH-like_sf"/>
</dbReference>
<evidence type="ECO:0000256" key="8">
    <source>
        <dbReference type="ARBA" id="ARBA00023242"/>
    </source>
</evidence>
<accession>A0AAD7U834</accession>
<keyword evidence="5" id="KW-0269">Exonuclease</keyword>
<protein>
    <recommendedName>
        <fullName evidence="9">3'-5' exonuclease</fullName>
    </recommendedName>
    <alternativeName>
        <fullName evidence="10">Werner Syndrome-like exonuclease</fullName>
    </alternativeName>
</protein>
<dbReference type="SMART" id="SM00715">
    <property type="entry name" value="LA"/>
    <property type="match status" value="1"/>
</dbReference>
<keyword evidence="8" id="KW-0539">Nucleus</keyword>
<evidence type="ECO:0000256" key="3">
    <source>
        <dbReference type="ARBA" id="ARBA00022723"/>
    </source>
</evidence>
<keyword evidence="4" id="KW-0378">Hydrolase</keyword>
<evidence type="ECO:0000256" key="1">
    <source>
        <dbReference type="ARBA" id="ARBA00004123"/>
    </source>
</evidence>
<comment type="caution">
    <text evidence="13">The sequence shown here is derived from an EMBL/GenBank/DDBJ whole genome shotgun (WGS) entry which is preliminary data.</text>
</comment>
<dbReference type="PANTHER" id="PTHR13620">
    <property type="entry name" value="3-5 EXONUCLEASE"/>
    <property type="match status" value="1"/>
</dbReference>
<dbReference type="SUPFAM" id="SSF46785">
    <property type="entry name" value="Winged helix' DNA-binding domain"/>
    <property type="match status" value="1"/>
</dbReference>
<keyword evidence="14" id="KW-1185">Reference proteome</keyword>
<dbReference type="Pfam" id="PF01612">
    <property type="entry name" value="DNA_pol_A_exo1"/>
    <property type="match status" value="1"/>
</dbReference>
<dbReference type="AlphaFoldDB" id="A0AAD7U834"/>
<dbReference type="GO" id="GO:0003723">
    <property type="term" value="F:RNA binding"/>
    <property type="evidence" value="ECO:0007669"/>
    <property type="project" value="UniProtKB-UniRule"/>
</dbReference>
<dbReference type="GO" id="GO:0008408">
    <property type="term" value="F:3'-5' exonuclease activity"/>
    <property type="evidence" value="ECO:0007669"/>
    <property type="project" value="InterPro"/>
</dbReference>
<gene>
    <name evidence="13" type="ORF">CTAYLR_002880</name>
</gene>
<evidence type="ECO:0000256" key="4">
    <source>
        <dbReference type="ARBA" id="ARBA00022801"/>
    </source>
</evidence>
<dbReference type="InterPro" id="IPR006630">
    <property type="entry name" value="La_HTH"/>
</dbReference>
<keyword evidence="3" id="KW-0479">Metal-binding</keyword>
<dbReference type="PANTHER" id="PTHR13620:SF109">
    <property type="entry name" value="3'-5' EXONUCLEASE"/>
    <property type="match status" value="1"/>
</dbReference>
<dbReference type="PROSITE" id="PS50961">
    <property type="entry name" value="HTH_LA"/>
    <property type="match status" value="1"/>
</dbReference>